<dbReference type="EMBL" id="CP034549">
    <property type="protein sequence ID" value="AZQ44915.1"/>
    <property type="molecule type" value="Genomic_DNA"/>
</dbReference>
<sequence>MKHSKRSYHLAAFSIILLVVFLTLSVINRDGSTMLDDIVGYLITLFFVTVLAGFVFAMLSLREPSSRVKTIGLAVNVILFVLLAVNVLLNLQRVTAAFAT</sequence>
<keyword evidence="1" id="KW-1133">Transmembrane helix</keyword>
<feature type="transmembrane region" description="Helical" evidence="1">
    <location>
        <begin position="71"/>
        <end position="91"/>
    </location>
</feature>
<reference evidence="2 3" key="1">
    <citation type="submission" date="2018-12" db="EMBL/GenBank/DDBJ databases">
        <title>Complete genome of Nonlabens sp. MJ115.</title>
        <authorList>
            <person name="Choi H.S."/>
            <person name="Jung J."/>
        </authorList>
    </citation>
    <scope>NUCLEOTIDE SEQUENCE [LARGE SCALE GENOMIC DNA]</scope>
    <source>
        <strain evidence="2 3">MJ115</strain>
    </source>
</reference>
<accession>A0A3S9N044</accession>
<feature type="transmembrane region" description="Helical" evidence="1">
    <location>
        <begin position="7"/>
        <end position="27"/>
    </location>
</feature>
<dbReference type="AlphaFoldDB" id="A0A3S9N044"/>
<organism evidence="2 3">
    <name type="scientific">Nonlabens ponticola</name>
    <dbReference type="NCBI Taxonomy" id="2496866"/>
    <lineage>
        <taxon>Bacteria</taxon>
        <taxon>Pseudomonadati</taxon>
        <taxon>Bacteroidota</taxon>
        <taxon>Flavobacteriia</taxon>
        <taxon>Flavobacteriales</taxon>
        <taxon>Flavobacteriaceae</taxon>
        <taxon>Nonlabens</taxon>
    </lineage>
</organism>
<protein>
    <submittedName>
        <fullName evidence="2">Uncharacterized protein</fullName>
    </submittedName>
</protein>
<dbReference type="RefSeq" id="WP_126448630.1">
    <property type="nucleotide sequence ID" value="NZ_CP034549.1"/>
</dbReference>
<proteinExistence type="predicted"/>
<evidence type="ECO:0000313" key="3">
    <source>
        <dbReference type="Proteomes" id="UP000279600"/>
    </source>
</evidence>
<gene>
    <name evidence="2" type="ORF">EJ995_12025</name>
</gene>
<keyword evidence="3" id="KW-1185">Reference proteome</keyword>
<dbReference type="Proteomes" id="UP000279600">
    <property type="component" value="Chromosome"/>
</dbReference>
<feature type="transmembrane region" description="Helical" evidence="1">
    <location>
        <begin position="39"/>
        <end position="59"/>
    </location>
</feature>
<keyword evidence="1" id="KW-0472">Membrane</keyword>
<dbReference type="OrthoDB" id="1144150at2"/>
<keyword evidence="1" id="KW-0812">Transmembrane</keyword>
<dbReference type="KEGG" id="noj:EJ995_12025"/>
<evidence type="ECO:0000256" key="1">
    <source>
        <dbReference type="SAM" id="Phobius"/>
    </source>
</evidence>
<evidence type="ECO:0000313" key="2">
    <source>
        <dbReference type="EMBL" id="AZQ44915.1"/>
    </source>
</evidence>
<name>A0A3S9N044_9FLAO</name>